<organism evidence="2 3">
    <name type="scientific">Cuscuta epithymum</name>
    <dbReference type="NCBI Taxonomy" id="186058"/>
    <lineage>
        <taxon>Eukaryota</taxon>
        <taxon>Viridiplantae</taxon>
        <taxon>Streptophyta</taxon>
        <taxon>Embryophyta</taxon>
        <taxon>Tracheophyta</taxon>
        <taxon>Spermatophyta</taxon>
        <taxon>Magnoliopsida</taxon>
        <taxon>eudicotyledons</taxon>
        <taxon>Gunneridae</taxon>
        <taxon>Pentapetalae</taxon>
        <taxon>asterids</taxon>
        <taxon>lamiids</taxon>
        <taxon>Solanales</taxon>
        <taxon>Convolvulaceae</taxon>
        <taxon>Cuscuteae</taxon>
        <taxon>Cuscuta</taxon>
        <taxon>Cuscuta subgen. Cuscuta</taxon>
    </lineage>
</organism>
<evidence type="ECO:0000259" key="1">
    <source>
        <dbReference type="Pfam" id="PF14291"/>
    </source>
</evidence>
<protein>
    <recommendedName>
        <fullName evidence="1">DUF4371 domain-containing protein</fullName>
    </recommendedName>
</protein>
<dbReference type="SUPFAM" id="SSF53098">
    <property type="entry name" value="Ribonuclease H-like"/>
    <property type="match status" value="1"/>
</dbReference>
<sequence length="239" mass="27395">MLAEFDPVIQEYVRQITNDEIYFHYLYHVIRNELILLLASQIKSEIIRKIKQAKYFLVIFDCTPDTSHQEQMPLILRYVDVSSNDLGIEESFLGFLNVDDTTGQGLFDVLQDELKKLNLDIDNVRGQGYDNGSNMKGKHHGVQKKSLDINPRAFYAPCECHSLNLILCDMVNACGKARDFFGIVEPIYIIFANSTKRWHVLEDHVKGLTLKSLSATPWESRIESVKAISFQIGEAKRSH</sequence>
<evidence type="ECO:0000313" key="3">
    <source>
        <dbReference type="Proteomes" id="UP001152523"/>
    </source>
</evidence>
<reference evidence="2" key="1">
    <citation type="submission" date="2022-07" db="EMBL/GenBank/DDBJ databases">
        <authorList>
            <person name="Macas J."/>
            <person name="Novak P."/>
            <person name="Neumann P."/>
        </authorList>
    </citation>
    <scope>NUCLEOTIDE SEQUENCE</scope>
</reference>
<comment type="caution">
    <text evidence="2">The sequence shown here is derived from an EMBL/GenBank/DDBJ whole genome shotgun (WGS) entry which is preliminary data.</text>
</comment>
<dbReference type="PANTHER" id="PTHR45749">
    <property type="match status" value="1"/>
</dbReference>
<feature type="domain" description="DUF4371" evidence="1">
    <location>
        <begin position="30"/>
        <end position="141"/>
    </location>
</feature>
<dbReference type="InterPro" id="IPR025398">
    <property type="entry name" value="DUF4371"/>
</dbReference>
<dbReference type="AlphaFoldDB" id="A0AAV0EZN4"/>
<dbReference type="Pfam" id="PF14291">
    <property type="entry name" value="DUF4371"/>
    <property type="match status" value="1"/>
</dbReference>
<evidence type="ECO:0000313" key="2">
    <source>
        <dbReference type="EMBL" id="CAH9128670.1"/>
    </source>
</evidence>
<keyword evidence="3" id="KW-1185">Reference proteome</keyword>
<gene>
    <name evidence="2" type="ORF">CEPIT_LOCUS29252</name>
</gene>
<name>A0AAV0EZN4_9ASTE</name>
<dbReference type="InterPro" id="IPR012337">
    <property type="entry name" value="RNaseH-like_sf"/>
</dbReference>
<accession>A0AAV0EZN4</accession>
<dbReference type="PANTHER" id="PTHR45749:SF35">
    <property type="entry name" value="AC-LIKE TRANSPOSASE-RELATED"/>
    <property type="match status" value="1"/>
</dbReference>
<proteinExistence type="predicted"/>
<dbReference type="EMBL" id="CAMAPF010000951">
    <property type="protein sequence ID" value="CAH9128670.1"/>
    <property type="molecule type" value="Genomic_DNA"/>
</dbReference>
<dbReference type="Proteomes" id="UP001152523">
    <property type="component" value="Unassembled WGS sequence"/>
</dbReference>